<proteinExistence type="predicted"/>
<evidence type="ECO:0000313" key="2">
    <source>
        <dbReference type="EMBL" id="SVD35032.1"/>
    </source>
</evidence>
<sequence>MAEEARGEGEHHSPTLQLLKYTKGEAADNVSV</sequence>
<evidence type="ECO:0000256" key="1">
    <source>
        <dbReference type="SAM" id="MobiDB-lite"/>
    </source>
</evidence>
<reference evidence="2" key="1">
    <citation type="submission" date="2018-05" db="EMBL/GenBank/DDBJ databases">
        <authorList>
            <person name="Lanie J.A."/>
            <person name="Ng W.-L."/>
            <person name="Kazmierczak K.M."/>
            <person name="Andrzejewski T.M."/>
            <person name="Davidsen T.M."/>
            <person name="Wayne K.J."/>
            <person name="Tettelin H."/>
            <person name="Glass J.I."/>
            <person name="Rusch D."/>
            <person name="Podicherti R."/>
            <person name="Tsui H.-C.T."/>
            <person name="Winkler M.E."/>
        </authorList>
    </citation>
    <scope>NUCLEOTIDE SEQUENCE</scope>
</reference>
<feature type="region of interest" description="Disordered" evidence="1">
    <location>
        <begin position="1"/>
        <end position="32"/>
    </location>
</feature>
<name>A0A382ULH8_9ZZZZ</name>
<feature type="non-terminal residue" evidence="2">
    <location>
        <position position="32"/>
    </location>
</feature>
<dbReference type="AlphaFoldDB" id="A0A382ULH8"/>
<dbReference type="EMBL" id="UINC01145106">
    <property type="protein sequence ID" value="SVD35032.1"/>
    <property type="molecule type" value="Genomic_DNA"/>
</dbReference>
<gene>
    <name evidence="2" type="ORF">METZ01_LOCUS387886</name>
</gene>
<accession>A0A382ULH8</accession>
<feature type="compositionally biased region" description="Basic and acidic residues" evidence="1">
    <location>
        <begin position="1"/>
        <end position="13"/>
    </location>
</feature>
<protein>
    <submittedName>
        <fullName evidence="2">Uncharacterized protein</fullName>
    </submittedName>
</protein>
<organism evidence="2">
    <name type="scientific">marine metagenome</name>
    <dbReference type="NCBI Taxonomy" id="408172"/>
    <lineage>
        <taxon>unclassified sequences</taxon>
        <taxon>metagenomes</taxon>
        <taxon>ecological metagenomes</taxon>
    </lineage>
</organism>